<dbReference type="Gene3D" id="1.10.3210.10">
    <property type="entry name" value="Hypothetical protein af1432"/>
    <property type="match status" value="1"/>
</dbReference>
<comment type="caution">
    <text evidence="2">The sequence shown here is derived from an EMBL/GenBank/DDBJ whole genome shotgun (WGS) entry which is preliminary data.</text>
</comment>
<dbReference type="SUPFAM" id="SSF109604">
    <property type="entry name" value="HD-domain/PDEase-like"/>
    <property type="match status" value="1"/>
</dbReference>
<proteinExistence type="predicted"/>
<reference evidence="2 3" key="1">
    <citation type="submission" date="2015-07" db="EMBL/GenBank/DDBJ databases">
        <title>Genome sequence of Ornatilinea apprima DSM 23815.</title>
        <authorList>
            <person name="Hemp J."/>
            <person name="Ward L.M."/>
            <person name="Pace L.A."/>
            <person name="Fischer W.W."/>
        </authorList>
    </citation>
    <scope>NUCLEOTIDE SEQUENCE [LARGE SCALE GENOMIC DNA]</scope>
    <source>
        <strain evidence="2 3">P3M-1</strain>
    </source>
</reference>
<keyword evidence="3" id="KW-1185">Reference proteome</keyword>
<accession>A0A0P6Y343</accession>
<dbReference type="GO" id="GO:0008893">
    <property type="term" value="F:guanosine-3',5'-bis(diphosphate) 3'-diphosphatase activity"/>
    <property type="evidence" value="ECO:0007669"/>
    <property type="project" value="TreeGrafter"/>
</dbReference>
<organism evidence="2 3">
    <name type="scientific">Ornatilinea apprima</name>
    <dbReference type="NCBI Taxonomy" id="1134406"/>
    <lineage>
        <taxon>Bacteria</taxon>
        <taxon>Bacillati</taxon>
        <taxon>Chloroflexota</taxon>
        <taxon>Anaerolineae</taxon>
        <taxon>Anaerolineales</taxon>
        <taxon>Anaerolineaceae</taxon>
        <taxon>Ornatilinea</taxon>
    </lineage>
</organism>
<dbReference type="EMBL" id="LGCL01000014">
    <property type="protein sequence ID" value="KPL79325.1"/>
    <property type="molecule type" value="Genomic_DNA"/>
</dbReference>
<dbReference type="PANTHER" id="PTHR46246">
    <property type="entry name" value="GUANOSINE-3',5'-BIS(DIPHOSPHATE) 3'-PYROPHOSPHOHYDROLASE MESH1"/>
    <property type="match status" value="1"/>
</dbReference>
<protein>
    <submittedName>
        <fullName evidence="2">Phosphohydrolase</fullName>
    </submittedName>
</protein>
<evidence type="ECO:0000313" key="2">
    <source>
        <dbReference type="EMBL" id="KPL79325.1"/>
    </source>
</evidence>
<dbReference type="OrthoDB" id="9802385at2"/>
<feature type="domain" description="HD/PDEase" evidence="1">
    <location>
        <begin position="27"/>
        <end position="138"/>
    </location>
</feature>
<dbReference type="PANTHER" id="PTHR46246:SF1">
    <property type="entry name" value="GUANOSINE-3',5'-BIS(DIPHOSPHATE) 3'-PYROPHOSPHOHYDROLASE MESH1"/>
    <property type="match status" value="1"/>
</dbReference>
<dbReference type="AlphaFoldDB" id="A0A0P6Y343"/>
<dbReference type="SMART" id="SM00471">
    <property type="entry name" value="HDc"/>
    <property type="match status" value="1"/>
</dbReference>
<evidence type="ECO:0000259" key="1">
    <source>
        <dbReference type="SMART" id="SM00471"/>
    </source>
</evidence>
<sequence length="191" mass="21053">MIQLGERFRLALVFASRLHEDQARKGSGVPYLSHLLAVTSLVLENGGDEDEAIAALLHDAVEDRGGNEVLEQIRGGFGARVAEIVKGCSDCEGSPKPPWRERKEAHLKHLAGANGSVLLVTSADKLHNARCYLADYREQGEALWPRFRGGKDGTLWYLRSFVELARERGPRKLVAELDLVVSELERLAGQA</sequence>
<keyword evidence="2" id="KW-0378">Hydrolase</keyword>
<name>A0A0P6Y343_9CHLR</name>
<evidence type="ECO:0000313" key="3">
    <source>
        <dbReference type="Proteomes" id="UP000050417"/>
    </source>
</evidence>
<gene>
    <name evidence="2" type="ORF">ADN00_03065</name>
</gene>
<dbReference type="RefSeq" id="WP_075061491.1">
    <property type="nucleotide sequence ID" value="NZ_LGCL01000014.1"/>
</dbReference>
<dbReference type="InterPro" id="IPR052194">
    <property type="entry name" value="MESH1"/>
</dbReference>
<dbReference type="STRING" id="1134406.ADN00_03065"/>
<dbReference type="InterPro" id="IPR003607">
    <property type="entry name" value="HD/PDEase_dom"/>
</dbReference>
<dbReference type="Pfam" id="PF13328">
    <property type="entry name" value="HD_4"/>
    <property type="match status" value="1"/>
</dbReference>
<dbReference type="Proteomes" id="UP000050417">
    <property type="component" value="Unassembled WGS sequence"/>
</dbReference>